<protein>
    <submittedName>
        <fullName evidence="6">Transcriptional regulator, DeoR family</fullName>
    </submittedName>
</protein>
<keyword evidence="4" id="KW-0804">Transcription</keyword>
<dbReference type="InterPro" id="IPR037171">
    <property type="entry name" value="NagB/RpiA_transferase-like"/>
</dbReference>
<name>C8S2R3_9RHOB</name>
<dbReference type="InterPro" id="IPR036388">
    <property type="entry name" value="WH-like_DNA-bd_sf"/>
</dbReference>
<evidence type="ECO:0000259" key="5">
    <source>
        <dbReference type="Pfam" id="PF04198"/>
    </source>
</evidence>
<dbReference type="SUPFAM" id="SSF100950">
    <property type="entry name" value="NagB/RpiA/CoA transferase-like"/>
    <property type="match status" value="1"/>
</dbReference>
<accession>C8S2R3</accession>
<dbReference type="GO" id="GO:0003677">
    <property type="term" value="F:DNA binding"/>
    <property type="evidence" value="ECO:0007669"/>
    <property type="project" value="UniProtKB-KW"/>
</dbReference>
<gene>
    <name evidence="6" type="ORF">Rsw2DRAFT_2341</name>
</gene>
<dbReference type="Gene3D" id="3.40.50.1360">
    <property type="match status" value="1"/>
</dbReference>
<proteinExistence type="inferred from homology"/>
<evidence type="ECO:0000256" key="3">
    <source>
        <dbReference type="ARBA" id="ARBA00023125"/>
    </source>
</evidence>
<comment type="caution">
    <text evidence="6">The sequence shown here is derived from an EMBL/GenBank/DDBJ whole genome shotgun (WGS) entry which is preliminary data.</text>
</comment>
<dbReference type="Gene3D" id="1.10.10.10">
    <property type="entry name" value="Winged helix-like DNA-binding domain superfamily/Winged helix DNA-binding domain"/>
    <property type="match status" value="1"/>
</dbReference>
<dbReference type="OrthoDB" id="7065657at2"/>
<dbReference type="GO" id="GO:0030246">
    <property type="term" value="F:carbohydrate binding"/>
    <property type="evidence" value="ECO:0007669"/>
    <property type="project" value="InterPro"/>
</dbReference>
<sequence>MPQPSDETDDLVQAAWLYHVGQMSQEEVSRRLGISRFKVLRLLAEARERGLIRVSLEHETTGTLALADTLTNRFALTEAQVAPMPGGGLDAGYARRAVGIVAAAYLARIGRGDAALTIGLGWGRSVAAMAQALTGLHNPNLCFVSLMGSMTRTSDTGPFDVCARLAALTGGTAMFLPAPFLTDSEADCAVVLRQRLVREALAVARAAQYAIISVGECSPEALLQTSGILSPAEVQALRAAGAVADSTGKFFRDDGSLADTDLNLRAPSIGLDDLQRADVTLLAAGAEKARATRAVLRAGFVNRLICDEGLAKALLALDAKG</sequence>
<dbReference type="InterPro" id="IPR051054">
    <property type="entry name" value="SorC_transcr_regulators"/>
</dbReference>
<dbReference type="eggNOG" id="COG2390">
    <property type="taxonomic scope" value="Bacteria"/>
</dbReference>
<dbReference type="Proteomes" id="UP000010121">
    <property type="component" value="Unassembled WGS sequence"/>
</dbReference>
<dbReference type="PANTHER" id="PTHR34294">
    <property type="entry name" value="TRANSCRIPTIONAL REGULATOR-RELATED"/>
    <property type="match status" value="1"/>
</dbReference>
<evidence type="ECO:0000313" key="6">
    <source>
        <dbReference type="EMBL" id="EEW24739.1"/>
    </source>
</evidence>
<dbReference type="EMBL" id="ACYY01000015">
    <property type="protein sequence ID" value="EEW24739.1"/>
    <property type="molecule type" value="Genomic_DNA"/>
</dbReference>
<dbReference type="PANTHER" id="PTHR34294:SF1">
    <property type="entry name" value="TRANSCRIPTIONAL REGULATOR LSRR"/>
    <property type="match status" value="1"/>
</dbReference>
<feature type="domain" description="Sugar-binding" evidence="5">
    <location>
        <begin position="59"/>
        <end position="316"/>
    </location>
</feature>
<reference evidence="6 7" key="1">
    <citation type="submission" date="2009-08" db="EMBL/GenBank/DDBJ databases">
        <title>The draft genome of Rhodobacter sp. SW2.</title>
        <authorList>
            <consortium name="US DOE Joint Genome Institute (JGI-PGF)"/>
            <person name="Lucas S."/>
            <person name="Copeland A."/>
            <person name="Lapidus A."/>
            <person name="Glavina del Rio T."/>
            <person name="Tice H."/>
            <person name="Bruce D."/>
            <person name="Goodwin L."/>
            <person name="Pitluck S."/>
            <person name="Larimer F."/>
            <person name="Land M.L."/>
            <person name="Hauser L."/>
            <person name="Emerson D."/>
        </authorList>
    </citation>
    <scope>NUCLEOTIDE SEQUENCE [LARGE SCALE GENOMIC DNA]</scope>
    <source>
        <strain evidence="6 7">SW2</strain>
    </source>
</reference>
<dbReference type="InterPro" id="IPR007324">
    <property type="entry name" value="Sugar-bd_dom_put"/>
</dbReference>
<dbReference type="Pfam" id="PF04198">
    <property type="entry name" value="Sugar-bind"/>
    <property type="match status" value="1"/>
</dbReference>
<keyword evidence="2" id="KW-0805">Transcription regulation</keyword>
<dbReference type="RefSeq" id="WP_008031194.1">
    <property type="nucleotide sequence ID" value="NZ_ACYY01000015.1"/>
</dbReference>
<evidence type="ECO:0000256" key="1">
    <source>
        <dbReference type="ARBA" id="ARBA00010466"/>
    </source>
</evidence>
<organism evidence="6 7">
    <name type="scientific">Rhodobacter ferrooxidans</name>
    <dbReference type="NCBI Taxonomy" id="371731"/>
    <lineage>
        <taxon>Bacteria</taxon>
        <taxon>Pseudomonadati</taxon>
        <taxon>Pseudomonadota</taxon>
        <taxon>Alphaproteobacteria</taxon>
        <taxon>Rhodobacterales</taxon>
        <taxon>Rhodobacter group</taxon>
        <taxon>Rhodobacter</taxon>
    </lineage>
</organism>
<evidence type="ECO:0000313" key="7">
    <source>
        <dbReference type="Proteomes" id="UP000010121"/>
    </source>
</evidence>
<keyword evidence="7" id="KW-1185">Reference proteome</keyword>
<evidence type="ECO:0000256" key="2">
    <source>
        <dbReference type="ARBA" id="ARBA00023015"/>
    </source>
</evidence>
<comment type="similarity">
    <text evidence="1">Belongs to the SorC transcriptional regulatory family.</text>
</comment>
<keyword evidence="3" id="KW-0238">DNA-binding</keyword>
<dbReference type="AlphaFoldDB" id="C8S2R3"/>
<dbReference type="STRING" id="371731.Rsw2DRAFT_2341"/>
<evidence type="ECO:0000256" key="4">
    <source>
        <dbReference type="ARBA" id="ARBA00023163"/>
    </source>
</evidence>